<dbReference type="Gene3D" id="3.90.1150.140">
    <property type="match status" value="1"/>
</dbReference>
<dbReference type="Proteomes" id="UP000257240">
    <property type="component" value="Unassembled WGS sequence"/>
</dbReference>
<dbReference type="PIRSF" id="PIRSF016719">
    <property type="entry name" value="UCP016719"/>
    <property type="match status" value="1"/>
</dbReference>
<feature type="domain" description="Peptidoglycan beta-N-acetylmuramidase NamZ C-terminal" evidence="2">
    <location>
        <begin position="233"/>
        <end position="394"/>
    </location>
</feature>
<dbReference type="EMBL" id="DLVE01000025">
    <property type="protein sequence ID" value="HAA83536.1"/>
    <property type="molecule type" value="Genomic_DNA"/>
</dbReference>
<proteinExistence type="predicted"/>
<dbReference type="InterPro" id="IPR048502">
    <property type="entry name" value="NamZ_N"/>
</dbReference>
<dbReference type="RefSeq" id="WP_051754542.1">
    <property type="nucleotide sequence ID" value="NZ_DAINLL010000019.1"/>
</dbReference>
<sequence length="395" mass="46201">MAKPLKSLFGVDLFFSQGLYQVYQKYKVALLCNQASLDETFTPTFIRFKQAFGKNFRLIFSPQHGLYSEKQANMIGSYDEVEPFTQTPVISLYGPRLEPEPYHLEDIDVVFVDLQEVGCRVYTYIWTMFLLLKVCFNLGKKVVVLDRPNPIGGKIEGPYLEEDFRSFVGLDPLPLRHGLTIGELALLFKKRHFPGLDLEVVPVKGYRKSLLWKELGRPWVLPSPNLPSWWCSLVYPGQVLLEGTNLSEGRGTTLPFLVFGAPYLRIEKVLNFWEKLDLPEKNHVFLRPFVFEPTFDKWKGSRCFGFQLYVKDPVRFQPVKTTLILLRFIKENFSEFEFLEIPYEFEEKKRPIDILVGSKPVVDWLEGKREIDLDFYLYYNLKNYQEEIASILMYE</sequence>
<dbReference type="Gene3D" id="3.40.50.12170">
    <property type="entry name" value="Uncharacterised protein PF07075, DUF1343"/>
    <property type="match status" value="1"/>
</dbReference>
<protein>
    <submittedName>
        <fullName evidence="3">DUF1343 domain-containing protein</fullName>
    </submittedName>
</protein>
<feature type="domain" description="Peptidoglycan beta-N-acetylmuramidase NamZ N-terminal" evidence="1">
    <location>
        <begin position="28"/>
        <end position="228"/>
    </location>
</feature>
<evidence type="ECO:0000259" key="1">
    <source>
        <dbReference type="Pfam" id="PF07075"/>
    </source>
</evidence>
<dbReference type="GO" id="GO:0033922">
    <property type="term" value="F:peptidoglycan beta-N-acetylmuramidase activity"/>
    <property type="evidence" value="ECO:0007669"/>
    <property type="project" value="InterPro"/>
</dbReference>
<reference evidence="3 4" key="1">
    <citation type="journal article" date="2018" name="Nat. Biotechnol.">
        <title>A standardized bacterial taxonomy based on genome phylogeny substantially revises the tree of life.</title>
        <authorList>
            <person name="Parks D.H."/>
            <person name="Chuvochina M."/>
            <person name="Waite D.W."/>
            <person name="Rinke C."/>
            <person name="Skarshewski A."/>
            <person name="Chaumeil P.A."/>
            <person name="Hugenholtz P."/>
        </authorList>
    </citation>
    <scope>NUCLEOTIDE SEQUENCE [LARGE SCALE GENOMIC DNA]</scope>
    <source>
        <strain evidence="3">UBA12529</strain>
    </source>
</reference>
<name>A0A101FI42_9BACT</name>
<dbReference type="Pfam" id="PF20732">
    <property type="entry name" value="NamZ_C"/>
    <property type="match status" value="1"/>
</dbReference>
<dbReference type="InterPro" id="IPR008302">
    <property type="entry name" value="NamZ"/>
</dbReference>
<dbReference type="Pfam" id="PF07075">
    <property type="entry name" value="NamZ_N"/>
    <property type="match status" value="1"/>
</dbReference>
<accession>A0A101FI42</accession>
<dbReference type="InterPro" id="IPR048503">
    <property type="entry name" value="NamZ_C"/>
</dbReference>
<dbReference type="PANTHER" id="PTHR42915:SF1">
    <property type="entry name" value="PEPTIDOGLYCAN BETA-N-ACETYLMURAMIDASE NAMZ"/>
    <property type="match status" value="1"/>
</dbReference>
<evidence type="ECO:0000313" key="4">
    <source>
        <dbReference type="Proteomes" id="UP000257240"/>
    </source>
</evidence>
<evidence type="ECO:0000313" key="3">
    <source>
        <dbReference type="EMBL" id="HAA83536.1"/>
    </source>
</evidence>
<organism evidence="3 4">
    <name type="scientific">Thermodesulfobacterium commune</name>
    <dbReference type="NCBI Taxonomy" id="1741"/>
    <lineage>
        <taxon>Bacteria</taxon>
        <taxon>Pseudomonadati</taxon>
        <taxon>Thermodesulfobacteriota</taxon>
        <taxon>Thermodesulfobacteria</taxon>
        <taxon>Thermodesulfobacteriales</taxon>
        <taxon>Thermodesulfobacteriaceae</taxon>
        <taxon>Thermodesulfobacterium</taxon>
    </lineage>
</organism>
<dbReference type="AlphaFoldDB" id="A0A101FI42"/>
<gene>
    <name evidence="3" type="ORF">DCE01_01895</name>
</gene>
<comment type="caution">
    <text evidence="3">The sequence shown here is derived from an EMBL/GenBank/DDBJ whole genome shotgun (WGS) entry which is preliminary data.</text>
</comment>
<dbReference type="PANTHER" id="PTHR42915">
    <property type="entry name" value="HYPOTHETICAL 460 KDA PROTEIN IN FEUA-SIGW INTERGENIC REGION [PRECURSOR]"/>
    <property type="match status" value="1"/>
</dbReference>
<evidence type="ECO:0000259" key="2">
    <source>
        <dbReference type="Pfam" id="PF20732"/>
    </source>
</evidence>